<protein>
    <submittedName>
        <fullName evidence="1">Uncharacterized protein</fullName>
    </submittedName>
</protein>
<sequence>NTTKKKYYYSNDPNMIGYKIDMRIVAGIENNESDIGAAELAKVDNEKIIYDEAKLLREGKDVVDHLAKLPFKDDYTTSWQIQMTNCQCQLSTMHLVAHGLYVAV</sequence>
<dbReference type="Proteomes" id="UP001209540">
    <property type="component" value="Unassembled WGS sequence"/>
</dbReference>
<accession>A0AAD5K727</accession>
<organism evidence="1 2">
    <name type="scientific">Phascolomyces articulosus</name>
    <dbReference type="NCBI Taxonomy" id="60185"/>
    <lineage>
        <taxon>Eukaryota</taxon>
        <taxon>Fungi</taxon>
        <taxon>Fungi incertae sedis</taxon>
        <taxon>Mucoromycota</taxon>
        <taxon>Mucoromycotina</taxon>
        <taxon>Mucoromycetes</taxon>
        <taxon>Mucorales</taxon>
        <taxon>Lichtheimiaceae</taxon>
        <taxon>Phascolomyces</taxon>
    </lineage>
</organism>
<feature type="non-terminal residue" evidence="1">
    <location>
        <position position="104"/>
    </location>
</feature>
<proteinExistence type="predicted"/>
<reference evidence="1" key="2">
    <citation type="submission" date="2023-02" db="EMBL/GenBank/DDBJ databases">
        <authorList>
            <consortium name="DOE Joint Genome Institute"/>
            <person name="Mondo S.J."/>
            <person name="Chang Y."/>
            <person name="Wang Y."/>
            <person name="Ahrendt S."/>
            <person name="Andreopoulos W."/>
            <person name="Barry K."/>
            <person name="Beard J."/>
            <person name="Benny G.L."/>
            <person name="Blankenship S."/>
            <person name="Bonito G."/>
            <person name="Cuomo C."/>
            <person name="Desiro A."/>
            <person name="Gervers K.A."/>
            <person name="Hundley H."/>
            <person name="Kuo A."/>
            <person name="LaButti K."/>
            <person name="Lang B.F."/>
            <person name="Lipzen A."/>
            <person name="O'Donnell K."/>
            <person name="Pangilinan J."/>
            <person name="Reynolds N."/>
            <person name="Sandor L."/>
            <person name="Smith M.W."/>
            <person name="Tsang A."/>
            <person name="Grigoriev I.V."/>
            <person name="Stajich J.E."/>
            <person name="Spatafora J.W."/>
        </authorList>
    </citation>
    <scope>NUCLEOTIDE SEQUENCE</scope>
    <source>
        <strain evidence="1">RSA 2281</strain>
    </source>
</reference>
<keyword evidence="2" id="KW-1185">Reference proteome</keyword>
<name>A0AAD5K727_9FUNG</name>
<gene>
    <name evidence="1" type="ORF">BDA99DRAFT_425855</name>
</gene>
<evidence type="ECO:0000313" key="2">
    <source>
        <dbReference type="Proteomes" id="UP001209540"/>
    </source>
</evidence>
<feature type="non-terminal residue" evidence="1">
    <location>
        <position position="1"/>
    </location>
</feature>
<evidence type="ECO:0000313" key="1">
    <source>
        <dbReference type="EMBL" id="KAI9272649.1"/>
    </source>
</evidence>
<dbReference type="AlphaFoldDB" id="A0AAD5K727"/>
<dbReference type="EMBL" id="JAIXMP010000005">
    <property type="protein sequence ID" value="KAI9272649.1"/>
    <property type="molecule type" value="Genomic_DNA"/>
</dbReference>
<comment type="caution">
    <text evidence="1">The sequence shown here is derived from an EMBL/GenBank/DDBJ whole genome shotgun (WGS) entry which is preliminary data.</text>
</comment>
<reference evidence="1" key="1">
    <citation type="journal article" date="2022" name="IScience">
        <title>Evolution of zygomycete secretomes and the origins of terrestrial fungal ecologies.</title>
        <authorList>
            <person name="Chang Y."/>
            <person name="Wang Y."/>
            <person name="Mondo S."/>
            <person name="Ahrendt S."/>
            <person name="Andreopoulos W."/>
            <person name="Barry K."/>
            <person name="Beard J."/>
            <person name="Benny G.L."/>
            <person name="Blankenship S."/>
            <person name="Bonito G."/>
            <person name="Cuomo C."/>
            <person name="Desiro A."/>
            <person name="Gervers K.A."/>
            <person name="Hundley H."/>
            <person name="Kuo A."/>
            <person name="LaButti K."/>
            <person name="Lang B.F."/>
            <person name="Lipzen A."/>
            <person name="O'Donnell K."/>
            <person name="Pangilinan J."/>
            <person name="Reynolds N."/>
            <person name="Sandor L."/>
            <person name="Smith M.E."/>
            <person name="Tsang A."/>
            <person name="Grigoriev I.V."/>
            <person name="Stajich J.E."/>
            <person name="Spatafora J.W."/>
        </authorList>
    </citation>
    <scope>NUCLEOTIDE SEQUENCE</scope>
    <source>
        <strain evidence="1">RSA 2281</strain>
    </source>
</reference>